<gene>
    <name evidence="1" type="ORF">MLD38_040017</name>
</gene>
<name>A0ACB9L5I4_9MYRT</name>
<comment type="caution">
    <text evidence="1">The sequence shown here is derived from an EMBL/GenBank/DDBJ whole genome shotgun (WGS) entry which is preliminary data.</text>
</comment>
<evidence type="ECO:0000313" key="2">
    <source>
        <dbReference type="Proteomes" id="UP001057402"/>
    </source>
</evidence>
<reference evidence="2" key="1">
    <citation type="journal article" date="2023" name="Front. Plant Sci.">
        <title>Chromosomal-level genome assembly of Melastoma candidum provides insights into trichome evolution.</title>
        <authorList>
            <person name="Zhong Y."/>
            <person name="Wu W."/>
            <person name="Sun C."/>
            <person name="Zou P."/>
            <person name="Liu Y."/>
            <person name="Dai S."/>
            <person name="Zhou R."/>
        </authorList>
    </citation>
    <scope>NUCLEOTIDE SEQUENCE [LARGE SCALE GENOMIC DNA]</scope>
</reference>
<proteinExistence type="predicted"/>
<accession>A0ACB9L5I4</accession>
<protein>
    <submittedName>
        <fullName evidence="1">Uncharacterized protein</fullName>
    </submittedName>
</protein>
<sequence length="618" mass="67724">MVTAAVAATCSTIGVRCFVSNRPRLAASSRTIGSFSAVSSKKQPPSSPKKGNNKGKIISQKKYPGRSKEERPYPFVDGDRSRGDDGSSDSRSFGSFGMQKKEKRALLYDLKEQQVETGNLQDAAFLNAVVKVYCTHTAPDYSLPWQKQRQFTSTGSAFMIGDGKLLTNAHCVEHYTQVKVKRRGDDTKYVAKVLAKGVDCDIALLSVENDEFWKGAEPLQFGRLPRLQDAVTVVGYPLGGDTISVTKGVVSRIEVTSYAHGSSDLLGIQIDAAINPGNSGGPAFNDQGECIGVAFQVYRSEEAENIGYVIPTTVVSHFLNDYERNGKYTGFPCLGVLLQKLENPALRSCLKVEANEGVLVRKVEPTSDASKILKEGDVIVSFDDTHVGCEGTVPFRSTERIAFRYLISQKFAGDVVQLGIIRAGQLMKVPVILQPRVHLVPYHIEGGQPSYLIIAGLVFTPLSEPLIDEECEDSIGLKLLAKARYSLARFKGEQIVILSQVLANDVNIGYEDMSNQQVLKFNGTRIKNIHHLAHLIDSCKDKYLVFEFDDNYVAVLEREAATAASSCILKDYGIPSERSPDLLEHYVDSAADNEAVEQEFGDSPVSSLDIENEGILWA</sequence>
<keyword evidence="2" id="KW-1185">Reference proteome</keyword>
<organism evidence="1 2">
    <name type="scientific">Melastoma candidum</name>
    <dbReference type="NCBI Taxonomy" id="119954"/>
    <lineage>
        <taxon>Eukaryota</taxon>
        <taxon>Viridiplantae</taxon>
        <taxon>Streptophyta</taxon>
        <taxon>Embryophyta</taxon>
        <taxon>Tracheophyta</taxon>
        <taxon>Spermatophyta</taxon>
        <taxon>Magnoliopsida</taxon>
        <taxon>eudicotyledons</taxon>
        <taxon>Gunneridae</taxon>
        <taxon>Pentapetalae</taxon>
        <taxon>rosids</taxon>
        <taxon>malvids</taxon>
        <taxon>Myrtales</taxon>
        <taxon>Melastomataceae</taxon>
        <taxon>Melastomatoideae</taxon>
        <taxon>Melastomateae</taxon>
        <taxon>Melastoma</taxon>
    </lineage>
</organism>
<dbReference type="EMBL" id="CM042891">
    <property type="protein sequence ID" value="KAI4304521.1"/>
    <property type="molecule type" value="Genomic_DNA"/>
</dbReference>
<evidence type="ECO:0000313" key="1">
    <source>
        <dbReference type="EMBL" id="KAI4304521.1"/>
    </source>
</evidence>
<dbReference type="Proteomes" id="UP001057402">
    <property type="component" value="Chromosome 12"/>
</dbReference>